<gene>
    <name evidence="1" type="ORF">L202_07513</name>
</gene>
<dbReference type="GeneID" id="30158822"/>
<name>A0A1E3HCG9_9TREE</name>
<reference evidence="1 2" key="1">
    <citation type="submission" date="2016-06" db="EMBL/GenBank/DDBJ databases">
        <title>Evolution of pathogenesis and genome organization in the Tremellales.</title>
        <authorList>
            <person name="Cuomo C."/>
            <person name="Litvintseva A."/>
            <person name="Heitman J."/>
            <person name="Chen Y."/>
            <person name="Sun S."/>
            <person name="Springer D."/>
            <person name="Dromer F."/>
            <person name="Young S."/>
            <person name="Zeng Q."/>
            <person name="Chapman S."/>
            <person name="Gujja S."/>
            <person name="Saif S."/>
            <person name="Birren B."/>
        </authorList>
    </citation>
    <scope>NUCLEOTIDE SEQUENCE [LARGE SCALE GENOMIC DNA]</scope>
    <source>
        <strain evidence="1 2">CBS 6039</strain>
    </source>
</reference>
<comment type="caution">
    <text evidence="1">The sequence shown here is derived from an EMBL/GenBank/DDBJ whole genome shotgun (WGS) entry which is preliminary data.</text>
</comment>
<dbReference type="AlphaFoldDB" id="A0A1E3HCG9"/>
<dbReference type="RefSeq" id="XP_018989900.1">
    <property type="nucleotide sequence ID" value="XM_019142257.1"/>
</dbReference>
<protein>
    <submittedName>
        <fullName evidence="1">Uncharacterized protein</fullName>
    </submittedName>
</protein>
<sequence length="161" mass="17963">MDHLLMHYDSIYLPMLQEPLEHASCPSARWHLSMVHQSGPGHLWIRFGPPATPRCHLGSHLAPHEASFECPLIVCRPVHDDLCAFVEHLLIGHGFSASAPAEAVAGPSNTRKQLGRKACQGMRMSLTSLKIRNSTMQQREQDEQPATKFIVGRYEGKGYTL</sequence>
<dbReference type="Proteomes" id="UP000094065">
    <property type="component" value="Unassembled WGS sequence"/>
</dbReference>
<evidence type="ECO:0000313" key="1">
    <source>
        <dbReference type="EMBL" id="ODN74038.1"/>
    </source>
</evidence>
<accession>A0A1E3HCG9</accession>
<proteinExistence type="predicted"/>
<keyword evidence="2" id="KW-1185">Reference proteome</keyword>
<organism evidence="1 2">
    <name type="scientific">Cryptococcus amylolentus CBS 6039</name>
    <dbReference type="NCBI Taxonomy" id="1295533"/>
    <lineage>
        <taxon>Eukaryota</taxon>
        <taxon>Fungi</taxon>
        <taxon>Dikarya</taxon>
        <taxon>Basidiomycota</taxon>
        <taxon>Agaricomycotina</taxon>
        <taxon>Tremellomycetes</taxon>
        <taxon>Tremellales</taxon>
        <taxon>Cryptococcaceae</taxon>
        <taxon>Cryptococcus</taxon>
    </lineage>
</organism>
<evidence type="ECO:0000313" key="2">
    <source>
        <dbReference type="Proteomes" id="UP000094065"/>
    </source>
</evidence>
<dbReference type="EMBL" id="AWGJ01000012">
    <property type="protein sequence ID" value="ODN74038.1"/>
    <property type="molecule type" value="Genomic_DNA"/>
</dbReference>